<gene>
    <name evidence="9" type="ORF">NZD86_09380</name>
</gene>
<protein>
    <submittedName>
        <fullName evidence="9">Trk family potassium uptake protein</fullName>
    </submittedName>
</protein>
<evidence type="ECO:0000256" key="3">
    <source>
        <dbReference type="ARBA" id="ARBA00022475"/>
    </source>
</evidence>
<evidence type="ECO:0000256" key="5">
    <source>
        <dbReference type="ARBA" id="ARBA00022989"/>
    </source>
</evidence>
<dbReference type="PANTHER" id="PTHR32024">
    <property type="entry name" value="TRK SYSTEM POTASSIUM UPTAKE PROTEIN TRKG-RELATED"/>
    <property type="match status" value="1"/>
</dbReference>
<dbReference type="RefSeq" id="WP_268046253.1">
    <property type="nucleotide sequence ID" value="NZ_CP104064.1"/>
</dbReference>
<keyword evidence="6" id="KW-0406">Ion transport</keyword>
<keyword evidence="7 8" id="KW-0472">Membrane</keyword>
<evidence type="ECO:0000313" key="9">
    <source>
        <dbReference type="EMBL" id="WAH38667.1"/>
    </source>
</evidence>
<evidence type="ECO:0000256" key="4">
    <source>
        <dbReference type="ARBA" id="ARBA00022692"/>
    </source>
</evidence>
<feature type="transmembrane region" description="Helical" evidence="8">
    <location>
        <begin position="341"/>
        <end position="362"/>
    </location>
</feature>
<evidence type="ECO:0000256" key="7">
    <source>
        <dbReference type="ARBA" id="ARBA00023136"/>
    </source>
</evidence>
<evidence type="ECO:0000256" key="1">
    <source>
        <dbReference type="ARBA" id="ARBA00004651"/>
    </source>
</evidence>
<sequence>MESRLSPPQKVVIGYLLIIIIGALLLLLPWSRHTSVSVTDAVFTSTSALCVTGLSTVTTATTWTSFGDFVIALLMQVGGAGMTLVTTGIYLVLGRKITLRDRVLIAEDRNFGVHGAVRLIRSILIFSLSIEGAAVVLFTLYFCLVYHYTWLRALGISAFHSVSAFNNAGFDLWGNSLEGYHNDPFIVILTSLLIIFGGLGFIVLTELYSYPRKRRLSLHSRIVLFMTGLLLLLGMVLIFVLESNNSMKPLSWGTKLLNAWFTSVTTRTAGFDTIPIGNMSDVTWFVIIILMFIGASPGSTGGGIKTTTFYALVKATLASLKGDEEVEAYGRSIPWTIIRRSMMLFFLATSIVVIGTIIDSILDPRTSLLRFLFEETSAFGTVGLSTGITGFVTTPVKWVLIFTMYVGRVGILTILVGMLHRKGLMSRVKRVQERIFIG</sequence>
<dbReference type="Proteomes" id="UP001164803">
    <property type="component" value="Chromosome"/>
</dbReference>
<evidence type="ECO:0000313" key="10">
    <source>
        <dbReference type="Proteomes" id="UP001164803"/>
    </source>
</evidence>
<feature type="transmembrane region" description="Helical" evidence="8">
    <location>
        <begin position="282"/>
        <end position="304"/>
    </location>
</feature>
<feature type="transmembrane region" description="Helical" evidence="8">
    <location>
        <begin position="185"/>
        <end position="210"/>
    </location>
</feature>
<dbReference type="InterPro" id="IPR003445">
    <property type="entry name" value="Cat_transpt"/>
</dbReference>
<keyword evidence="3" id="KW-1003">Cell membrane</keyword>
<keyword evidence="10" id="KW-1185">Reference proteome</keyword>
<evidence type="ECO:0000256" key="6">
    <source>
        <dbReference type="ARBA" id="ARBA00023065"/>
    </source>
</evidence>
<name>A0ABY6Z702_9BACL</name>
<evidence type="ECO:0000256" key="2">
    <source>
        <dbReference type="ARBA" id="ARBA00022448"/>
    </source>
</evidence>
<feature type="transmembrane region" description="Helical" evidence="8">
    <location>
        <begin position="222"/>
        <end position="241"/>
    </location>
</feature>
<feature type="transmembrane region" description="Helical" evidence="8">
    <location>
        <begin position="69"/>
        <end position="93"/>
    </location>
</feature>
<keyword evidence="4 8" id="KW-0812">Transmembrane</keyword>
<dbReference type="Pfam" id="PF02386">
    <property type="entry name" value="TrkH"/>
    <property type="match status" value="1"/>
</dbReference>
<feature type="transmembrane region" description="Helical" evidence="8">
    <location>
        <begin position="123"/>
        <end position="148"/>
    </location>
</feature>
<reference evidence="9" key="1">
    <citation type="submission" date="2022-08" db="EMBL/GenBank/DDBJ databases">
        <title>Alicyclobacillus dauci DSM2870, complete genome.</title>
        <authorList>
            <person name="Wang Q."/>
            <person name="Cai R."/>
            <person name="Wang Z."/>
        </authorList>
    </citation>
    <scope>NUCLEOTIDE SEQUENCE</scope>
    <source>
        <strain evidence="9">DSM 28700</strain>
    </source>
</reference>
<comment type="subcellular location">
    <subcellularLocation>
        <location evidence="1">Cell membrane</location>
        <topology evidence="1">Multi-pass membrane protein</topology>
    </subcellularLocation>
</comment>
<organism evidence="9 10">
    <name type="scientific">Alicyclobacillus dauci</name>
    <dbReference type="NCBI Taxonomy" id="1475485"/>
    <lineage>
        <taxon>Bacteria</taxon>
        <taxon>Bacillati</taxon>
        <taxon>Bacillota</taxon>
        <taxon>Bacilli</taxon>
        <taxon>Bacillales</taxon>
        <taxon>Alicyclobacillaceae</taxon>
        <taxon>Alicyclobacillus</taxon>
    </lineage>
</organism>
<keyword evidence="5 8" id="KW-1133">Transmembrane helix</keyword>
<dbReference type="EMBL" id="CP104064">
    <property type="protein sequence ID" value="WAH38667.1"/>
    <property type="molecule type" value="Genomic_DNA"/>
</dbReference>
<evidence type="ECO:0000256" key="8">
    <source>
        <dbReference type="SAM" id="Phobius"/>
    </source>
</evidence>
<keyword evidence="2" id="KW-0813">Transport</keyword>
<feature type="transmembrane region" description="Helical" evidence="8">
    <location>
        <begin position="12"/>
        <end position="30"/>
    </location>
</feature>
<proteinExistence type="predicted"/>
<dbReference type="PANTHER" id="PTHR32024:SF1">
    <property type="entry name" value="KTR SYSTEM POTASSIUM UPTAKE PROTEIN B"/>
    <property type="match status" value="1"/>
</dbReference>
<accession>A0ABY6Z702</accession>
<feature type="transmembrane region" description="Helical" evidence="8">
    <location>
        <begin position="398"/>
        <end position="420"/>
    </location>
</feature>